<feature type="binding site" evidence="2">
    <location>
        <position position="148"/>
    </location>
    <ligand>
        <name>Zn(2+)</name>
        <dbReference type="ChEBI" id="CHEBI:29105"/>
    </ligand>
</feature>
<dbReference type="Proteomes" id="UP001205063">
    <property type="component" value="Unassembled WGS sequence"/>
</dbReference>
<evidence type="ECO:0000256" key="1">
    <source>
        <dbReference type="ARBA" id="ARBA00023027"/>
    </source>
</evidence>
<proteinExistence type="predicted"/>
<dbReference type="SUPFAM" id="SSF52467">
    <property type="entry name" value="DHS-like NAD/FAD-binding domain"/>
    <property type="match status" value="1"/>
</dbReference>
<feature type="domain" description="Deacetylase sirtuin-type" evidence="3">
    <location>
        <begin position="11"/>
        <end position="289"/>
    </location>
</feature>
<dbReference type="InterPro" id="IPR026590">
    <property type="entry name" value="Ssirtuin_cat_dom"/>
</dbReference>
<evidence type="ECO:0000256" key="2">
    <source>
        <dbReference type="PROSITE-ProRule" id="PRU00236"/>
    </source>
</evidence>
<dbReference type="Gene3D" id="3.40.50.1220">
    <property type="entry name" value="TPP-binding domain"/>
    <property type="match status" value="1"/>
</dbReference>
<gene>
    <name evidence="4" type="ORF">NE646_12360</name>
</gene>
<sequence>MSLQRGTSPSTGGCWAEVERLRQALAAADAVVVGAGAGLSTSAGLTYTGERFEKNFADFKARYGIGDMYSGGFYPYGSLEEYWAWWSRQILLNRYDQPPGEPYLDLLRLLAGRDYFVLTTNVDHQFQLAGFDKRRLFYTQGDYGLWQCSRPCHDRTYDNEETVRQMVQRQKDQRVPSELVPRCPVCGAPMAMNLRCDGRFVEDEGWHEAALRYQAFLKGHRGRRLLFLELGVGGNTPVIIKYPFWQMSAENPRATYCCINLGEASAPRELAGRAICIDADIGQALAALE</sequence>
<evidence type="ECO:0000259" key="3">
    <source>
        <dbReference type="PROSITE" id="PS50305"/>
    </source>
</evidence>
<feature type="binding site" evidence="2">
    <location>
        <position position="183"/>
    </location>
    <ligand>
        <name>Zn(2+)</name>
        <dbReference type="ChEBI" id="CHEBI:29105"/>
    </ligand>
</feature>
<feature type="binding site" evidence="2">
    <location>
        <position position="186"/>
    </location>
    <ligand>
        <name>Zn(2+)</name>
        <dbReference type="ChEBI" id="CHEBI:29105"/>
    </ligand>
</feature>
<dbReference type="PROSITE" id="PS50305">
    <property type="entry name" value="SIRTUIN"/>
    <property type="match status" value="1"/>
</dbReference>
<organism evidence="4 5">
    <name type="scientific">Bittarella massiliensis</name>
    <name type="common">ex Durand et al. 2017</name>
    <dbReference type="NCBI Taxonomy" id="1720313"/>
    <lineage>
        <taxon>Bacteria</taxon>
        <taxon>Bacillati</taxon>
        <taxon>Bacillota</taxon>
        <taxon>Clostridia</taxon>
        <taxon>Eubacteriales</taxon>
        <taxon>Oscillospiraceae</taxon>
        <taxon>Bittarella (ex Durand et al. 2017)</taxon>
    </lineage>
</organism>
<accession>A0AAW5KD56</accession>
<keyword evidence="1" id="KW-0520">NAD</keyword>
<evidence type="ECO:0000313" key="5">
    <source>
        <dbReference type="Proteomes" id="UP001205063"/>
    </source>
</evidence>
<evidence type="ECO:0000313" key="4">
    <source>
        <dbReference type="EMBL" id="MCQ4950448.1"/>
    </source>
</evidence>
<comment type="caution">
    <text evidence="4">The sequence shown here is derived from an EMBL/GenBank/DDBJ whole genome shotgun (WGS) entry which is preliminary data.</text>
</comment>
<dbReference type="AlphaFoldDB" id="A0AAW5KD56"/>
<keyword evidence="2" id="KW-0479">Metal-binding</keyword>
<dbReference type="GO" id="GO:0046872">
    <property type="term" value="F:metal ion binding"/>
    <property type="evidence" value="ECO:0007669"/>
    <property type="project" value="UniProtKB-KW"/>
</dbReference>
<reference evidence="4" key="1">
    <citation type="submission" date="2022-06" db="EMBL/GenBank/DDBJ databases">
        <title>Isolation of gut microbiota from human fecal samples.</title>
        <authorList>
            <person name="Pamer E.G."/>
            <person name="Barat B."/>
            <person name="Waligurski E."/>
            <person name="Medina S."/>
            <person name="Paddock L."/>
            <person name="Mostad J."/>
        </authorList>
    </citation>
    <scope>NUCLEOTIDE SEQUENCE</scope>
    <source>
        <strain evidence="4">DFI.7.96</strain>
    </source>
</reference>
<protein>
    <submittedName>
        <fullName evidence="4">Sir2 silent information regulator family NAD-dependent deacetylase</fullName>
    </submittedName>
</protein>
<feature type="binding site" evidence="2">
    <location>
        <position position="152"/>
    </location>
    <ligand>
        <name>Zn(2+)</name>
        <dbReference type="ChEBI" id="CHEBI:29105"/>
    </ligand>
</feature>
<dbReference type="InterPro" id="IPR029035">
    <property type="entry name" value="DHS-like_NAD/FAD-binding_dom"/>
</dbReference>
<name>A0AAW5KD56_9FIRM</name>
<dbReference type="EMBL" id="JANGAB010000009">
    <property type="protein sequence ID" value="MCQ4950448.1"/>
    <property type="molecule type" value="Genomic_DNA"/>
</dbReference>
<dbReference type="RefSeq" id="WP_256136680.1">
    <property type="nucleotide sequence ID" value="NZ_JANGAB010000009.1"/>
</dbReference>
<keyword evidence="2" id="KW-0862">Zinc</keyword>
<comment type="caution">
    <text evidence="2">Lacks conserved residue(s) required for the propagation of feature annotation.</text>
</comment>